<evidence type="ECO:0000256" key="1">
    <source>
        <dbReference type="ARBA" id="ARBA00004613"/>
    </source>
</evidence>
<name>A0A9W6WH60_9STRA</name>
<sequence>MRLTFALLTSTPVSLCATGNATSDFDQATISPIVSPDQVDVVDVVFDAKRFLRRHKSVEEDGAEDDDGLDDISDDRNLHSSRGARNC</sequence>
<protein>
    <recommendedName>
        <fullName evidence="5">RxLR effector protein</fullName>
    </recommendedName>
</protein>
<reference evidence="7" key="1">
    <citation type="submission" date="2023-04" db="EMBL/GenBank/DDBJ databases">
        <title>Phytophthora lilii NBRC 32176.</title>
        <authorList>
            <person name="Ichikawa N."/>
            <person name="Sato H."/>
            <person name="Tonouchi N."/>
        </authorList>
    </citation>
    <scope>NUCLEOTIDE SEQUENCE</scope>
    <source>
        <strain evidence="7">NBRC 32176</strain>
    </source>
</reference>
<gene>
    <name evidence="7" type="ORF">Plil01_000325800</name>
</gene>
<evidence type="ECO:0000256" key="4">
    <source>
        <dbReference type="ARBA" id="ARBA00022729"/>
    </source>
</evidence>
<evidence type="ECO:0000313" key="7">
    <source>
        <dbReference type="EMBL" id="GMF12685.1"/>
    </source>
</evidence>
<dbReference type="InterPro" id="IPR031825">
    <property type="entry name" value="RXLR"/>
</dbReference>
<feature type="region of interest" description="Disordered" evidence="6">
    <location>
        <begin position="57"/>
        <end position="87"/>
    </location>
</feature>
<feature type="compositionally biased region" description="Acidic residues" evidence="6">
    <location>
        <begin position="60"/>
        <end position="73"/>
    </location>
</feature>
<dbReference type="Pfam" id="PF16810">
    <property type="entry name" value="RXLR"/>
    <property type="match status" value="1"/>
</dbReference>
<dbReference type="AlphaFoldDB" id="A0A9W6WH60"/>
<comment type="subcellular location">
    <subcellularLocation>
        <location evidence="1 5">Secreted</location>
    </subcellularLocation>
</comment>
<comment type="domain">
    <text evidence="5">The RxLR-dEER motif acts to carry the protein into the host cell cytoplasm through binding to cell surface phosphatidylinositol-3-phosphate.</text>
</comment>
<comment type="caution">
    <text evidence="7">The sequence shown here is derived from an EMBL/GenBank/DDBJ whole genome shotgun (WGS) entry which is preliminary data.</text>
</comment>
<keyword evidence="3 5" id="KW-0964">Secreted</keyword>
<evidence type="ECO:0000256" key="2">
    <source>
        <dbReference type="ARBA" id="ARBA00010400"/>
    </source>
</evidence>
<keyword evidence="8" id="KW-1185">Reference proteome</keyword>
<comment type="function">
    <text evidence="5">Effector that suppresses plant defense responses during pathogen infection.</text>
</comment>
<evidence type="ECO:0000256" key="5">
    <source>
        <dbReference type="RuleBase" id="RU367124"/>
    </source>
</evidence>
<organism evidence="7 8">
    <name type="scientific">Phytophthora lilii</name>
    <dbReference type="NCBI Taxonomy" id="2077276"/>
    <lineage>
        <taxon>Eukaryota</taxon>
        <taxon>Sar</taxon>
        <taxon>Stramenopiles</taxon>
        <taxon>Oomycota</taxon>
        <taxon>Peronosporomycetes</taxon>
        <taxon>Peronosporales</taxon>
        <taxon>Peronosporaceae</taxon>
        <taxon>Phytophthora</taxon>
    </lineage>
</organism>
<keyword evidence="4 5" id="KW-0732">Signal</keyword>
<evidence type="ECO:0000256" key="6">
    <source>
        <dbReference type="SAM" id="MobiDB-lite"/>
    </source>
</evidence>
<evidence type="ECO:0000313" key="8">
    <source>
        <dbReference type="Proteomes" id="UP001165083"/>
    </source>
</evidence>
<dbReference type="EMBL" id="BSXW01000129">
    <property type="protein sequence ID" value="GMF12685.1"/>
    <property type="molecule type" value="Genomic_DNA"/>
</dbReference>
<accession>A0A9W6WH60</accession>
<dbReference type="Proteomes" id="UP001165083">
    <property type="component" value="Unassembled WGS sequence"/>
</dbReference>
<feature type="signal peptide" evidence="5">
    <location>
        <begin position="1"/>
        <end position="16"/>
    </location>
</feature>
<comment type="similarity">
    <text evidence="2 5">Belongs to the RxLR effector family.</text>
</comment>
<proteinExistence type="inferred from homology"/>
<evidence type="ECO:0000256" key="3">
    <source>
        <dbReference type="ARBA" id="ARBA00022525"/>
    </source>
</evidence>
<feature type="chain" id="PRO_5040773732" description="RxLR effector protein" evidence="5">
    <location>
        <begin position="17"/>
        <end position="87"/>
    </location>
</feature>